<dbReference type="SUPFAM" id="SSF75217">
    <property type="entry name" value="alpha/beta knot"/>
    <property type="match status" value="1"/>
</dbReference>
<keyword evidence="8 12" id="KW-0808">Transferase</keyword>
<accession>A0A2A9CPM3</accession>
<evidence type="ECO:0000256" key="2">
    <source>
        <dbReference type="ARBA" id="ARBA00005528"/>
    </source>
</evidence>
<comment type="caution">
    <text evidence="15">The sequence shown here is derived from an EMBL/GenBank/DDBJ whole genome shotgun (WGS) entry which is preliminary data.</text>
</comment>
<dbReference type="RefSeq" id="WP_098459717.1">
    <property type="nucleotide sequence ID" value="NZ_PDJC01000001.1"/>
</dbReference>
<dbReference type="Gene3D" id="3.40.1280.10">
    <property type="match status" value="1"/>
</dbReference>
<dbReference type="GO" id="GO:0070042">
    <property type="term" value="F:rRNA (uridine-N3-)-methyltransferase activity"/>
    <property type="evidence" value="ECO:0007669"/>
    <property type="project" value="TreeGrafter"/>
</dbReference>
<dbReference type="GO" id="GO:0005737">
    <property type="term" value="C:cytoplasm"/>
    <property type="evidence" value="ECO:0007669"/>
    <property type="project" value="UniProtKB-SubCell"/>
</dbReference>
<gene>
    <name evidence="15" type="ORF">ATK74_0683</name>
</gene>
<feature type="domain" description="Ribosomal RNA small subunit methyltransferase E PUA-like" evidence="14">
    <location>
        <begin position="21"/>
        <end position="65"/>
    </location>
</feature>
<sequence>MTEPMFLAVLADPEVGQAVSLAGEESRHATQVRRIRVGEVVLISDGAGTAVRGPVTVSDKAGLTISVAEVLREPVRPVRYVAVLALAKGDRAELAVETLTELGVDEIIPWPAERSVVRWAPDRVERGLTRWRATAREAAKQSRRFRVPTVTVPATTAELVQRIEQTPLALVLHEAAEEHLATLAIPTSGEVMFIVGPEGGLTDDEVAEFVAAGAKSVLISDAVLRTSSAGVVALAQLQALAARG</sequence>
<proteinExistence type="inferred from homology"/>
<dbReference type="Gene3D" id="2.40.240.20">
    <property type="entry name" value="Hypothetical PUA domain-like, domain 1"/>
    <property type="match status" value="1"/>
</dbReference>
<evidence type="ECO:0000256" key="7">
    <source>
        <dbReference type="ARBA" id="ARBA00022603"/>
    </source>
</evidence>
<comment type="function">
    <text evidence="10 12">Specifically methylates the N3 position of the uracil ring of uridine 1498 (m3U1498) in 16S rRNA. Acts on the fully assembled 30S ribosomal subunit.</text>
</comment>
<comment type="similarity">
    <text evidence="2 12">Belongs to the RNA methyltransferase RsmE family.</text>
</comment>
<evidence type="ECO:0000256" key="6">
    <source>
        <dbReference type="ARBA" id="ARBA00022552"/>
    </source>
</evidence>
<dbReference type="SUPFAM" id="SSF88697">
    <property type="entry name" value="PUA domain-like"/>
    <property type="match status" value="1"/>
</dbReference>
<dbReference type="CDD" id="cd18084">
    <property type="entry name" value="RsmE-like"/>
    <property type="match status" value="1"/>
</dbReference>
<comment type="catalytic activity">
    <reaction evidence="11 12">
        <text>uridine(1498) in 16S rRNA + S-adenosyl-L-methionine = N(3)-methyluridine(1498) in 16S rRNA + S-adenosyl-L-homocysteine + H(+)</text>
        <dbReference type="Rhea" id="RHEA:42920"/>
        <dbReference type="Rhea" id="RHEA-COMP:10283"/>
        <dbReference type="Rhea" id="RHEA-COMP:10284"/>
        <dbReference type="ChEBI" id="CHEBI:15378"/>
        <dbReference type="ChEBI" id="CHEBI:57856"/>
        <dbReference type="ChEBI" id="CHEBI:59789"/>
        <dbReference type="ChEBI" id="CHEBI:65315"/>
        <dbReference type="ChEBI" id="CHEBI:74502"/>
        <dbReference type="EC" id="2.1.1.193"/>
    </reaction>
</comment>
<dbReference type="InterPro" id="IPR029026">
    <property type="entry name" value="tRNA_m1G_MTases_N"/>
</dbReference>
<reference evidence="15 16" key="1">
    <citation type="submission" date="2017-10" db="EMBL/GenBank/DDBJ databases">
        <title>Sequencing the genomes of 1000 actinobacteria strains.</title>
        <authorList>
            <person name="Klenk H.-P."/>
        </authorList>
    </citation>
    <scope>NUCLEOTIDE SEQUENCE [LARGE SCALE GENOMIC DNA]</scope>
    <source>
        <strain evidence="15 16">DSM 15597</strain>
    </source>
</reference>
<dbReference type="OrthoDB" id="9808126at2"/>
<keyword evidence="16" id="KW-1185">Reference proteome</keyword>
<dbReference type="PIRSF" id="PIRSF015601">
    <property type="entry name" value="MTase_slr0722"/>
    <property type="match status" value="1"/>
</dbReference>
<dbReference type="Pfam" id="PF20260">
    <property type="entry name" value="PUA_4"/>
    <property type="match status" value="1"/>
</dbReference>
<dbReference type="InterPro" id="IPR015947">
    <property type="entry name" value="PUA-like_sf"/>
</dbReference>
<evidence type="ECO:0000256" key="3">
    <source>
        <dbReference type="ARBA" id="ARBA00012328"/>
    </source>
</evidence>
<dbReference type="PANTHER" id="PTHR30027">
    <property type="entry name" value="RIBOSOMAL RNA SMALL SUBUNIT METHYLTRANSFERASE E"/>
    <property type="match status" value="1"/>
</dbReference>
<evidence type="ECO:0000256" key="11">
    <source>
        <dbReference type="ARBA" id="ARBA00047944"/>
    </source>
</evidence>
<dbReference type="PANTHER" id="PTHR30027:SF3">
    <property type="entry name" value="16S RRNA (URACIL(1498)-N(3))-METHYLTRANSFERASE"/>
    <property type="match status" value="1"/>
</dbReference>
<dbReference type="InterPro" id="IPR046887">
    <property type="entry name" value="RsmE_PUA-like"/>
</dbReference>
<dbReference type="AlphaFoldDB" id="A0A2A9CPM3"/>
<evidence type="ECO:0000256" key="12">
    <source>
        <dbReference type="PIRNR" id="PIRNR015601"/>
    </source>
</evidence>
<dbReference type="EC" id="2.1.1.193" evidence="3 12"/>
<dbReference type="GO" id="GO:0070475">
    <property type="term" value="P:rRNA base methylation"/>
    <property type="evidence" value="ECO:0007669"/>
    <property type="project" value="TreeGrafter"/>
</dbReference>
<dbReference type="InterPro" id="IPR029028">
    <property type="entry name" value="Alpha/beta_knot_MTases"/>
</dbReference>
<evidence type="ECO:0000259" key="13">
    <source>
        <dbReference type="Pfam" id="PF04452"/>
    </source>
</evidence>
<keyword evidence="6 12" id="KW-0698">rRNA processing</keyword>
<evidence type="ECO:0000256" key="4">
    <source>
        <dbReference type="ARBA" id="ARBA00013673"/>
    </source>
</evidence>
<keyword evidence="9 12" id="KW-0949">S-adenosyl-L-methionine</keyword>
<evidence type="ECO:0000256" key="10">
    <source>
        <dbReference type="ARBA" id="ARBA00025699"/>
    </source>
</evidence>
<protein>
    <recommendedName>
        <fullName evidence="4 12">Ribosomal RNA small subunit methyltransferase E</fullName>
        <ecNumber evidence="3 12">2.1.1.193</ecNumber>
    </recommendedName>
</protein>
<dbReference type="NCBIfam" id="NF008693">
    <property type="entry name" value="PRK11713.2-3"/>
    <property type="match status" value="1"/>
</dbReference>
<keyword evidence="5 12" id="KW-0963">Cytoplasm</keyword>
<dbReference type="InterPro" id="IPR046886">
    <property type="entry name" value="RsmE_MTase_dom"/>
</dbReference>
<evidence type="ECO:0000313" key="16">
    <source>
        <dbReference type="Proteomes" id="UP000226079"/>
    </source>
</evidence>
<evidence type="ECO:0000256" key="9">
    <source>
        <dbReference type="ARBA" id="ARBA00022691"/>
    </source>
</evidence>
<evidence type="ECO:0000256" key="8">
    <source>
        <dbReference type="ARBA" id="ARBA00022679"/>
    </source>
</evidence>
<organism evidence="15 16">
    <name type="scientific">Propionicimonas paludicola</name>
    <dbReference type="NCBI Taxonomy" id="185243"/>
    <lineage>
        <taxon>Bacteria</taxon>
        <taxon>Bacillati</taxon>
        <taxon>Actinomycetota</taxon>
        <taxon>Actinomycetes</taxon>
        <taxon>Propionibacteriales</taxon>
        <taxon>Nocardioidaceae</taxon>
        <taxon>Propionicimonas</taxon>
    </lineage>
</organism>
<dbReference type="Pfam" id="PF04452">
    <property type="entry name" value="Methyltrans_RNA"/>
    <property type="match status" value="1"/>
</dbReference>
<name>A0A2A9CPM3_9ACTN</name>
<comment type="subcellular location">
    <subcellularLocation>
        <location evidence="1 12">Cytoplasm</location>
    </subcellularLocation>
</comment>
<keyword evidence="7 12" id="KW-0489">Methyltransferase</keyword>
<evidence type="ECO:0000313" key="15">
    <source>
        <dbReference type="EMBL" id="PFG16151.1"/>
    </source>
</evidence>
<dbReference type="Proteomes" id="UP000226079">
    <property type="component" value="Unassembled WGS sequence"/>
</dbReference>
<dbReference type="InterPro" id="IPR006700">
    <property type="entry name" value="RsmE"/>
</dbReference>
<dbReference type="EMBL" id="PDJC01000001">
    <property type="protein sequence ID" value="PFG16151.1"/>
    <property type="molecule type" value="Genomic_DNA"/>
</dbReference>
<feature type="domain" description="Ribosomal RNA small subunit methyltransferase E methyltransferase" evidence="13">
    <location>
        <begin position="77"/>
        <end position="238"/>
    </location>
</feature>
<dbReference type="NCBIfam" id="TIGR00046">
    <property type="entry name" value="RsmE family RNA methyltransferase"/>
    <property type="match status" value="1"/>
</dbReference>
<evidence type="ECO:0000259" key="14">
    <source>
        <dbReference type="Pfam" id="PF20260"/>
    </source>
</evidence>
<evidence type="ECO:0000256" key="5">
    <source>
        <dbReference type="ARBA" id="ARBA00022490"/>
    </source>
</evidence>
<evidence type="ECO:0000256" key="1">
    <source>
        <dbReference type="ARBA" id="ARBA00004496"/>
    </source>
</evidence>